<gene>
    <name evidence="11" type="ordered locus">Cyan7425_1151</name>
</gene>
<dbReference type="GO" id="GO:0005737">
    <property type="term" value="C:cytoplasm"/>
    <property type="evidence" value="ECO:0007669"/>
    <property type="project" value="TreeGrafter"/>
</dbReference>
<protein>
    <recommendedName>
        <fullName evidence="6 7">Thioredoxin</fullName>
    </recommendedName>
</protein>
<dbReference type="InterPro" id="IPR013766">
    <property type="entry name" value="Thioredoxin_domain"/>
</dbReference>
<proteinExistence type="inferred from homology"/>
<sequence length="105" mass="11937">MAVKKQFDSFEDLLTQSPVPVLVDFYSVLCGPCRMMDPILAQVQASLKNRLQIVKIDSEKYTDLASRYHIHALPTLMLFKQGQPVTRIEGVVPPEELIDRLKPLI</sequence>
<dbReference type="PANTHER" id="PTHR45663">
    <property type="entry name" value="GEO12009P1"/>
    <property type="match status" value="1"/>
</dbReference>
<keyword evidence="4 9" id="KW-1015">Disulfide bond</keyword>
<feature type="site" description="Contributes to redox potential value" evidence="8">
    <location>
        <position position="32"/>
    </location>
</feature>
<reference evidence="11" key="1">
    <citation type="submission" date="2009-01" db="EMBL/GenBank/DDBJ databases">
        <title>Complete sequence of chromosome Cyanothece sp. PCC 7425.</title>
        <authorList>
            <consortium name="US DOE Joint Genome Institute"/>
            <person name="Lucas S."/>
            <person name="Copeland A."/>
            <person name="Lapidus A."/>
            <person name="Glavina del Rio T."/>
            <person name="Dalin E."/>
            <person name="Tice H."/>
            <person name="Bruce D."/>
            <person name="Goodwin L."/>
            <person name="Pitluck S."/>
            <person name="Sims D."/>
            <person name="Meineke L."/>
            <person name="Brettin T."/>
            <person name="Detter J.C."/>
            <person name="Han C."/>
            <person name="Larimer F."/>
            <person name="Land M."/>
            <person name="Hauser L."/>
            <person name="Kyrpides N."/>
            <person name="Ovchinnikova G."/>
            <person name="Liberton M."/>
            <person name="Stoeckel J."/>
            <person name="Banerjee A."/>
            <person name="Singh A."/>
            <person name="Page L."/>
            <person name="Sato H."/>
            <person name="Zhao L."/>
            <person name="Sherman L."/>
            <person name="Pakrasi H."/>
            <person name="Richardson P."/>
        </authorList>
    </citation>
    <scope>NUCLEOTIDE SEQUENCE</scope>
    <source>
        <strain evidence="11">PCC 7425</strain>
    </source>
</reference>
<dbReference type="InterPro" id="IPR036249">
    <property type="entry name" value="Thioredoxin-like_sf"/>
</dbReference>
<organism evidence="11">
    <name type="scientific">Cyanothece sp. (strain PCC 7425 / ATCC 29141)</name>
    <dbReference type="NCBI Taxonomy" id="395961"/>
    <lineage>
        <taxon>Bacteria</taxon>
        <taxon>Bacillati</taxon>
        <taxon>Cyanobacteriota</taxon>
        <taxon>Cyanophyceae</taxon>
        <taxon>Gomontiellales</taxon>
        <taxon>Cyanothecaceae</taxon>
        <taxon>Cyanothece</taxon>
    </lineage>
</organism>
<keyword evidence="2" id="KW-0813">Transport</keyword>
<dbReference type="STRING" id="395961.Cyan7425_1151"/>
<dbReference type="PROSITE" id="PS51352">
    <property type="entry name" value="THIOREDOXIN_2"/>
    <property type="match status" value="1"/>
</dbReference>
<evidence type="ECO:0000256" key="1">
    <source>
        <dbReference type="ARBA" id="ARBA00008987"/>
    </source>
</evidence>
<dbReference type="FunFam" id="3.40.30.10:FF:000001">
    <property type="entry name" value="Thioredoxin"/>
    <property type="match status" value="1"/>
</dbReference>
<feature type="site" description="Deprotonates C-terminal active site Cys" evidence="8">
    <location>
        <position position="24"/>
    </location>
</feature>
<comment type="similarity">
    <text evidence="1 7">Belongs to the thioredoxin family.</text>
</comment>
<dbReference type="SUPFAM" id="SSF52833">
    <property type="entry name" value="Thioredoxin-like"/>
    <property type="match status" value="1"/>
</dbReference>
<dbReference type="Gene3D" id="3.40.30.10">
    <property type="entry name" value="Glutaredoxin"/>
    <property type="match status" value="1"/>
</dbReference>
<dbReference type="PIRSF" id="PIRSF000077">
    <property type="entry name" value="Thioredoxin"/>
    <property type="match status" value="1"/>
</dbReference>
<dbReference type="OrthoDB" id="530955at2"/>
<evidence type="ECO:0000259" key="10">
    <source>
        <dbReference type="PROSITE" id="PS51352"/>
    </source>
</evidence>
<keyword evidence="3" id="KW-0249">Electron transport</keyword>
<dbReference type="NCBIfam" id="TIGR01068">
    <property type="entry name" value="thioredoxin"/>
    <property type="match status" value="1"/>
</dbReference>
<evidence type="ECO:0000256" key="5">
    <source>
        <dbReference type="ARBA" id="ARBA00023284"/>
    </source>
</evidence>
<evidence type="ECO:0000256" key="2">
    <source>
        <dbReference type="ARBA" id="ARBA00022448"/>
    </source>
</evidence>
<evidence type="ECO:0000256" key="9">
    <source>
        <dbReference type="PIRSR" id="PIRSR000077-4"/>
    </source>
</evidence>
<feature type="active site" description="Nucleophile" evidence="8">
    <location>
        <position position="30"/>
    </location>
</feature>
<feature type="domain" description="Thioredoxin" evidence="10">
    <location>
        <begin position="1"/>
        <end position="105"/>
    </location>
</feature>
<accession>B8HLP5</accession>
<dbReference type="Pfam" id="PF00085">
    <property type="entry name" value="Thioredoxin"/>
    <property type="match status" value="1"/>
</dbReference>
<evidence type="ECO:0000313" key="11">
    <source>
        <dbReference type="EMBL" id="ACL43533.1"/>
    </source>
</evidence>
<evidence type="ECO:0000256" key="4">
    <source>
        <dbReference type="ARBA" id="ARBA00023157"/>
    </source>
</evidence>
<dbReference type="PANTHER" id="PTHR45663:SF15">
    <property type="entry name" value="THIOREDOXIN Y1, CHLOROPLASTIC"/>
    <property type="match status" value="1"/>
</dbReference>
<dbReference type="InterPro" id="IPR005746">
    <property type="entry name" value="Thioredoxin"/>
</dbReference>
<evidence type="ECO:0000256" key="3">
    <source>
        <dbReference type="ARBA" id="ARBA00022982"/>
    </source>
</evidence>
<dbReference type="eggNOG" id="COG3118">
    <property type="taxonomic scope" value="Bacteria"/>
</dbReference>
<keyword evidence="5 9" id="KW-0676">Redox-active center</keyword>
<dbReference type="HOGENOM" id="CLU_090389_10_4_3"/>
<evidence type="ECO:0000256" key="6">
    <source>
        <dbReference type="NCBIfam" id="TIGR01068"/>
    </source>
</evidence>
<evidence type="ECO:0000256" key="7">
    <source>
        <dbReference type="PIRNR" id="PIRNR000077"/>
    </source>
</evidence>
<dbReference type="AlphaFoldDB" id="B8HLP5"/>
<feature type="disulfide bond" description="Redox-active" evidence="9">
    <location>
        <begin position="30"/>
        <end position="33"/>
    </location>
</feature>
<dbReference type="CDD" id="cd02947">
    <property type="entry name" value="TRX_family"/>
    <property type="match status" value="1"/>
</dbReference>
<dbReference type="EMBL" id="CP001344">
    <property type="protein sequence ID" value="ACL43533.1"/>
    <property type="molecule type" value="Genomic_DNA"/>
</dbReference>
<evidence type="ECO:0000256" key="8">
    <source>
        <dbReference type="PIRSR" id="PIRSR000077-1"/>
    </source>
</evidence>
<dbReference type="KEGG" id="cyn:Cyan7425_1151"/>
<name>B8HLP5_CYAP4</name>
<feature type="site" description="Contributes to redox potential value" evidence="8">
    <location>
        <position position="31"/>
    </location>
</feature>
<dbReference type="GO" id="GO:0015035">
    <property type="term" value="F:protein-disulfide reductase activity"/>
    <property type="evidence" value="ECO:0007669"/>
    <property type="project" value="UniProtKB-UniRule"/>
</dbReference>
<feature type="active site" description="Nucleophile" evidence="8">
    <location>
        <position position="33"/>
    </location>
</feature>